<dbReference type="Pfam" id="PF25147">
    <property type="entry name" value="Ribophorin_II_C"/>
    <property type="match status" value="1"/>
</dbReference>
<comment type="subcellular location">
    <subcellularLocation>
        <location evidence="1">Endoplasmic reticulum membrane</location>
        <topology evidence="1">Multi-pass membrane protein</topology>
    </subcellularLocation>
</comment>
<evidence type="ECO:0000259" key="9">
    <source>
        <dbReference type="Pfam" id="PF25147"/>
    </source>
</evidence>
<dbReference type="eggNOG" id="KOG2447">
    <property type="taxonomic scope" value="Eukaryota"/>
</dbReference>
<feature type="transmembrane region" description="Helical" evidence="7">
    <location>
        <begin position="206"/>
        <end position="227"/>
    </location>
</feature>
<evidence type="ECO:0000256" key="3">
    <source>
        <dbReference type="ARBA" id="ARBA00022729"/>
    </source>
</evidence>
<dbReference type="InterPro" id="IPR056790">
    <property type="entry name" value="Ribophorin_II_C"/>
</dbReference>
<feature type="transmembrane region" description="Helical" evidence="7">
    <location>
        <begin position="270"/>
        <end position="289"/>
    </location>
</feature>
<dbReference type="PANTHER" id="PTHR12640:SF0">
    <property type="entry name" value="DOLICHYL-DIPHOSPHOOLIGOSACCHARIDE--PROTEIN GLYCOSYLTRANSFERASE SUBUNIT 2"/>
    <property type="match status" value="1"/>
</dbReference>
<keyword evidence="6 7" id="KW-0472">Membrane</keyword>
<feature type="domain" description="Ribophorin II C-terminal" evidence="9">
    <location>
        <begin position="196"/>
        <end position="299"/>
    </location>
</feature>
<dbReference type="OMA" id="VFFMYYT"/>
<dbReference type="HOGENOM" id="CLU_051361_0_0_1"/>
<dbReference type="VEuPathDB" id="FungiDB:CHGG_01900"/>
<keyword evidence="4" id="KW-0256">Endoplasmic reticulum</keyword>
<evidence type="ECO:0000256" key="4">
    <source>
        <dbReference type="ARBA" id="ARBA00022824"/>
    </source>
</evidence>
<feature type="signal peptide" evidence="8">
    <location>
        <begin position="1"/>
        <end position="21"/>
    </location>
</feature>
<keyword evidence="3 8" id="KW-0732">Signal</keyword>
<sequence length="304" mass="32025">MRFTQSIAPALLLLAAGVAQAASGWGFGDGSIQIAAKKGESVKEKLNQNSPLAKPVSLGTTSTLKLVLTAKDNGAGKRPHQAFLVLQEQDTGLEAPFPLTVKESGKATVQIVRAPGLQKGDTITDTLAQSQKDLPVQLRIAAKPLKASVVLASFGSSQGLDAPVFEVKVEQDANAPPPAYEEPLRYGKQPEIHHIFRPDAKSPPKVVSLAFGLAVAAALPALLISWATLGGNLNHLSKALGVAPLSHAAFFGSIMAMEFVFFMYYTTWNLFQVLPVMGVVGAVAVLSGTKALGEVQARRLAGER</sequence>
<feature type="chain" id="PRO_5044320225" description="Ribophorin II C-terminal domain-containing protein" evidence="8">
    <location>
        <begin position="22"/>
        <end position="304"/>
    </location>
</feature>
<dbReference type="GO" id="GO:0008250">
    <property type="term" value="C:oligosaccharyltransferase complex"/>
    <property type="evidence" value="ECO:0007669"/>
    <property type="project" value="InterPro"/>
</dbReference>
<proteinExistence type="predicted"/>
<dbReference type="UniPathway" id="UPA00378"/>
<dbReference type="FunCoup" id="Q2HD04">
    <property type="interactions" value="121"/>
</dbReference>
<dbReference type="EMBL" id="CH408029">
    <property type="protein sequence ID" value="EAQ93665.1"/>
    <property type="molecule type" value="Genomic_DNA"/>
</dbReference>
<evidence type="ECO:0000256" key="8">
    <source>
        <dbReference type="SAM" id="SignalP"/>
    </source>
</evidence>
<dbReference type="InterPro" id="IPR008814">
    <property type="entry name" value="Swp1"/>
</dbReference>
<keyword evidence="5 7" id="KW-1133">Transmembrane helix</keyword>
<dbReference type="STRING" id="306901.Q2HD04"/>
<evidence type="ECO:0000256" key="7">
    <source>
        <dbReference type="SAM" id="Phobius"/>
    </source>
</evidence>
<dbReference type="GO" id="GO:0006487">
    <property type="term" value="P:protein N-linked glycosylation"/>
    <property type="evidence" value="ECO:0007669"/>
    <property type="project" value="TreeGrafter"/>
</dbReference>
<dbReference type="InParanoid" id="Q2HD04"/>
<organism evidence="10 11">
    <name type="scientific">Chaetomium globosum (strain ATCC 6205 / CBS 148.51 / DSM 1962 / NBRC 6347 / NRRL 1970)</name>
    <name type="common">Soil fungus</name>
    <dbReference type="NCBI Taxonomy" id="306901"/>
    <lineage>
        <taxon>Eukaryota</taxon>
        <taxon>Fungi</taxon>
        <taxon>Dikarya</taxon>
        <taxon>Ascomycota</taxon>
        <taxon>Pezizomycotina</taxon>
        <taxon>Sordariomycetes</taxon>
        <taxon>Sordariomycetidae</taxon>
        <taxon>Sordariales</taxon>
        <taxon>Chaetomiaceae</taxon>
        <taxon>Chaetomium</taxon>
    </lineage>
</organism>
<evidence type="ECO:0000256" key="1">
    <source>
        <dbReference type="ARBA" id="ARBA00004477"/>
    </source>
</evidence>
<dbReference type="OrthoDB" id="432292at2759"/>
<evidence type="ECO:0000313" key="10">
    <source>
        <dbReference type="EMBL" id="EAQ93665.1"/>
    </source>
</evidence>
<accession>Q2HD04</accession>
<dbReference type="PANTHER" id="PTHR12640">
    <property type="entry name" value="RIBOPHORIN II"/>
    <property type="match status" value="1"/>
</dbReference>
<gene>
    <name evidence="10" type="ORF">CHGG_01900</name>
</gene>
<name>Q2HD04_CHAGB</name>
<evidence type="ECO:0000256" key="2">
    <source>
        <dbReference type="ARBA" id="ARBA00022692"/>
    </source>
</evidence>
<reference evidence="11" key="1">
    <citation type="journal article" date="2015" name="Genome Announc.">
        <title>Draft genome sequence of the cellulolytic fungus Chaetomium globosum.</title>
        <authorList>
            <person name="Cuomo C.A."/>
            <person name="Untereiner W.A."/>
            <person name="Ma L.-J."/>
            <person name="Grabherr M."/>
            <person name="Birren B.W."/>
        </authorList>
    </citation>
    <scope>NUCLEOTIDE SEQUENCE [LARGE SCALE GENOMIC DNA]</scope>
    <source>
        <strain evidence="11">ATCC 6205 / CBS 148.51 / DSM 1962 / NBRC 6347 / NRRL 1970</strain>
    </source>
</reference>
<dbReference type="AlphaFoldDB" id="Q2HD04"/>
<evidence type="ECO:0000256" key="6">
    <source>
        <dbReference type="ARBA" id="ARBA00023136"/>
    </source>
</evidence>
<evidence type="ECO:0000256" key="5">
    <source>
        <dbReference type="ARBA" id="ARBA00022989"/>
    </source>
</evidence>
<dbReference type="Proteomes" id="UP000001056">
    <property type="component" value="Unassembled WGS sequence"/>
</dbReference>
<dbReference type="RefSeq" id="XP_001221121.1">
    <property type="nucleotide sequence ID" value="XM_001221120.1"/>
</dbReference>
<evidence type="ECO:0000313" key="11">
    <source>
        <dbReference type="Proteomes" id="UP000001056"/>
    </source>
</evidence>
<dbReference type="GeneID" id="4387370"/>
<keyword evidence="2 7" id="KW-0812">Transmembrane</keyword>
<protein>
    <recommendedName>
        <fullName evidence="9">Ribophorin II C-terminal domain-containing protein</fullName>
    </recommendedName>
</protein>
<keyword evidence="11" id="KW-1185">Reference proteome</keyword>
<feature type="transmembrane region" description="Helical" evidence="7">
    <location>
        <begin position="239"/>
        <end position="264"/>
    </location>
</feature>